<dbReference type="SUPFAM" id="SSF55331">
    <property type="entry name" value="Tautomerase/MIF"/>
    <property type="match status" value="1"/>
</dbReference>
<dbReference type="InterPro" id="IPR004370">
    <property type="entry name" value="4-OT-like_dom"/>
</dbReference>
<comment type="similarity">
    <text evidence="1">Belongs to the 4-oxalocrotonate tautomerase family.</text>
</comment>
<dbReference type="EMBL" id="JBHSNF010000002">
    <property type="protein sequence ID" value="MFC5526034.1"/>
    <property type="molecule type" value="Genomic_DNA"/>
</dbReference>
<evidence type="ECO:0000259" key="3">
    <source>
        <dbReference type="Pfam" id="PF01361"/>
    </source>
</evidence>
<dbReference type="RefSeq" id="WP_377319583.1">
    <property type="nucleotide sequence ID" value="NZ_JBHSNF010000002.1"/>
</dbReference>
<evidence type="ECO:0000313" key="5">
    <source>
        <dbReference type="Proteomes" id="UP001596114"/>
    </source>
</evidence>
<evidence type="ECO:0000256" key="2">
    <source>
        <dbReference type="ARBA" id="ARBA00023235"/>
    </source>
</evidence>
<dbReference type="Gene3D" id="3.30.429.10">
    <property type="entry name" value="Macrophage Migration Inhibitory Factor"/>
    <property type="match status" value="1"/>
</dbReference>
<dbReference type="Proteomes" id="UP001596114">
    <property type="component" value="Unassembled WGS sequence"/>
</dbReference>
<reference evidence="5" key="1">
    <citation type="journal article" date="2019" name="Int. J. Syst. Evol. Microbiol.">
        <title>The Global Catalogue of Microorganisms (GCM) 10K type strain sequencing project: providing services to taxonomists for standard genome sequencing and annotation.</title>
        <authorList>
            <consortium name="The Broad Institute Genomics Platform"/>
            <consortium name="The Broad Institute Genome Sequencing Center for Infectious Disease"/>
            <person name="Wu L."/>
            <person name="Ma J."/>
        </authorList>
    </citation>
    <scope>NUCLEOTIDE SEQUENCE [LARGE SCALE GENOMIC DNA]</scope>
    <source>
        <strain evidence="5">CGMCC 1.16619</strain>
    </source>
</reference>
<accession>A0ABW0QM54</accession>
<keyword evidence="2" id="KW-0413">Isomerase</keyword>
<dbReference type="PANTHER" id="PTHR35530:SF1">
    <property type="entry name" value="2-HYDROXYMUCONATE TAUTOMERASE"/>
    <property type="match status" value="1"/>
</dbReference>
<comment type="caution">
    <text evidence="4">The sequence shown here is derived from an EMBL/GenBank/DDBJ whole genome shotgun (WGS) entry which is preliminary data.</text>
</comment>
<name>A0ABW0QM54_9GAMM</name>
<dbReference type="InterPro" id="IPR014347">
    <property type="entry name" value="Tautomerase/MIF_sf"/>
</dbReference>
<sequence length="74" mass="7986">MPLVTIDVIKDVFTPKQKQDLIAKVTHAMVEVEGESLRGVTWVRINEFEGGDWAIDGKALRASDVHALAAGVAA</sequence>
<dbReference type="PANTHER" id="PTHR35530">
    <property type="entry name" value="TAUTOMERASE-RELATED"/>
    <property type="match status" value="1"/>
</dbReference>
<feature type="domain" description="4-oxalocrotonate tautomerase-like" evidence="3">
    <location>
        <begin position="2"/>
        <end position="61"/>
    </location>
</feature>
<dbReference type="Pfam" id="PF01361">
    <property type="entry name" value="Tautomerase"/>
    <property type="match status" value="1"/>
</dbReference>
<proteinExistence type="inferred from homology"/>
<evidence type="ECO:0000256" key="1">
    <source>
        <dbReference type="ARBA" id="ARBA00006723"/>
    </source>
</evidence>
<evidence type="ECO:0000313" key="4">
    <source>
        <dbReference type="EMBL" id="MFC5526034.1"/>
    </source>
</evidence>
<protein>
    <submittedName>
        <fullName evidence="4">4-oxalocrotonate tautomerase family protein</fullName>
    </submittedName>
</protein>
<gene>
    <name evidence="4" type="ORF">ACFPPA_09790</name>
</gene>
<keyword evidence="5" id="KW-1185">Reference proteome</keyword>
<organism evidence="4 5">
    <name type="scientific">Rhodanobacter ginsengisoli</name>
    <dbReference type="NCBI Taxonomy" id="418646"/>
    <lineage>
        <taxon>Bacteria</taxon>
        <taxon>Pseudomonadati</taxon>
        <taxon>Pseudomonadota</taxon>
        <taxon>Gammaproteobacteria</taxon>
        <taxon>Lysobacterales</taxon>
        <taxon>Rhodanobacteraceae</taxon>
        <taxon>Rhodanobacter</taxon>
    </lineage>
</organism>